<organism evidence="3">
    <name type="scientific">Candidatus Kentrum sp. LPFa</name>
    <dbReference type="NCBI Taxonomy" id="2126335"/>
    <lineage>
        <taxon>Bacteria</taxon>
        <taxon>Pseudomonadati</taxon>
        <taxon>Pseudomonadota</taxon>
        <taxon>Gammaproteobacteria</taxon>
        <taxon>Candidatus Kentrum</taxon>
    </lineage>
</organism>
<gene>
    <name evidence="2" type="ORF">BECKLPF1236A_GA0070988_100812</name>
    <name evidence="3" type="ORF">BECKLPF1236C_GA0070990_1002713</name>
</gene>
<dbReference type="EMBL" id="CAADFM010000081">
    <property type="protein sequence ID" value="VFK13052.1"/>
    <property type="molecule type" value="Genomic_DNA"/>
</dbReference>
<evidence type="ECO:0000256" key="1">
    <source>
        <dbReference type="SAM" id="Phobius"/>
    </source>
</evidence>
<dbReference type="EMBL" id="CAADFP010000027">
    <property type="protein sequence ID" value="VFK25924.1"/>
    <property type="molecule type" value="Genomic_DNA"/>
</dbReference>
<keyword evidence="1" id="KW-0472">Membrane</keyword>
<evidence type="ECO:0000313" key="3">
    <source>
        <dbReference type="EMBL" id="VFK25924.1"/>
    </source>
</evidence>
<proteinExistence type="predicted"/>
<dbReference type="Gene3D" id="1.20.5.340">
    <property type="match status" value="1"/>
</dbReference>
<name>A0A450X9A3_9GAMM</name>
<sequence length="88" mass="9883">MTTIAIDTLDFVRRLTDAGIPEKQADAHARAIKDVLSDQKLATRADLRELELRLEARIATVKYDLLKWIVGLLIAQTALIFTVLPKLL</sequence>
<accession>A0A450X9A3</accession>
<dbReference type="AlphaFoldDB" id="A0A450X9A3"/>
<feature type="transmembrane region" description="Helical" evidence="1">
    <location>
        <begin position="65"/>
        <end position="84"/>
    </location>
</feature>
<keyword evidence="1" id="KW-1133">Transmembrane helix</keyword>
<evidence type="ECO:0000313" key="2">
    <source>
        <dbReference type="EMBL" id="VFK13052.1"/>
    </source>
</evidence>
<keyword evidence="1" id="KW-0812">Transmembrane</keyword>
<protein>
    <recommendedName>
        <fullName evidence="4">DUF1640 domain-containing protein</fullName>
    </recommendedName>
</protein>
<reference evidence="3" key="1">
    <citation type="submission" date="2019-02" db="EMBL/GenBank/DDBJ databases">
        <authorList>
            <person name="Gruber-Vodicka R. H."/>
            <person name="Seah K. B. B."/>
        </authorList>
    </citation>
    <scope>NUCLEOTIDE SEQUENCE</scope>
    <source>
        <strain evidence="2">BECK_S312</strain>
        <strain evidence="3">BECK_S426</strain>
    </source>
</reference>
<evidence type="ECO:0008006" key="4">
    <source>
        <dbReference type="Google" id="ProtNLM"/>
    </source>
</evidence>